<dbReference type="GO" id="GO:0003677">
    <property type="term" value="F:DNA binding"/>
    <property type="evidence" value="ECO:0007669"/>
    <property type="project" value="InterPro"/>
</dbReference>
<evidence type="ECO:0000313" key="4">
    <source>
        <dbReference type="EMBL" id="KXK61184.1"/>
    </source>
</evidence>
<dbReference type="PANTHER" id="PTHR35807">
    <property type="entry name" value="TRANSCRIPTIONAL REGULATOR REDD-RELATED"/>
    <property type="match status" value="1"/>
</dbReference>
<dbReference type="InterPro" id="IPR051677">
    <property type="entry name" value="AfsR-DnrI-RedD_regulator"/>
</dbReference>
<protein>
    <recommendedName>
        <fullName evidence="3">Bacterial transcriptional activator domain-containing protein</fullName>
    </recommendedName>
</protein>
<dbReference type="AlphaFoldDB" id="A0A136PS80"/>
<keyword evidence="2" id="KW-0804">Transcription</keyword>
<evidence type="ECO:0000259" key="3">
    <source>
        <dbReference type="SMART" id="SM01043"/>
    </source>
</evidence>
<dbReference type="Proteomes" id="UP000070620">
    <property type="component" value="Unassembled WGS sequence"/>
</dbReference>
<dbReference type="EMBL" id="LRQV01000047">
    <property type="protein sequence ID" value="KXK61184.1"/>
    <property type="molecule type" value="Genomic_DNA"/>
</dbReference>
<evidence type="ECO:0000256" key="1">
    <source>
        <dbReference type="ARBA" id="ARBA00023015"/>
    </source>
</evidence>
<sequence length="405" mass="42399">MDVVRPPVGAGEPAVFVAVLRPLEVLVGGRPVKVPGRTRRALLTALALHPNRPVATADLVDRIWTGRPPRRAGLTLRNLASGLRARLPDGPGWRLVVTDAYAELAVAPDAVDLLVARRLAAHGRAAARAGRPAEAAVLMRRALGLWQGRPAADPAWPEFAALVEERLTLLEDRLDADRAAGRLDEVIDEAMGLVVAEPLRERLHLILMQALRDAGRPGEARAVYDQLRGTLADSWGIDPGPELQALWRSLADPVVGRPADPGPQDASVLMFRLRGFAEVAAGPEEEAALRDGWVGGISRHVEHAAGRLALVLGGTVVALFPDDPGGRRAQHAATAVRQAAGAAGPDPAFRAAGRVTCCAAVVSGPAPTSELLGGDAPTLVGVALDRCAAVLAAARPGEIVVVGTR</sequence>
<keyword evidence="1" id="KW-0805">Transcription regulation</keyword>
<dbReference type="InterPro" id="IPR016032">
    <property type="entry name" value="Sig_transdc_resp-reg_C-effctor"/>
</dbReference>
<dbReference type="SUPFAM" id="SSF48452">
    <property type="entry name" value="TPR-like"/>
    <property type="match status" value="1"/>
</dbReference>
<dbReference type="OrthoDB" id="134712at2"/>
<reference evidence="4 5" key="1">
    <citation type="submission" date="2016-01" db="EMBL/GenBank/DDBJ databases">
        <title>Whole genome sequence and analysis of Micromonospora rosaria DSM 803, which can produce antibacterial substance rosamicin.</title>
        <authorList>
            <person name="Yang H."/>
            <person name="He X."/>
            <person name="Zhu D."/>
        </authorList>
    </citation>
    <scope>NUCLEOTIDE SEQUENCE [LARGE SCALE GENOMIC DNA]</scope>
    <source>
        <strain evidence="4 5">DSM 803</strain>
    </source>
</reference>
<gene>
    <name evidence="4" type="ORF">AWW66_14835</name>
</gene>
<dbReference type="Gene3D" id="1.10.10.10">
    <property type="entry name" value="Winged helix-like DNA-binding domain superfamily/Winged helix DNA-binding domain"/>
    <property type="match status" value="1"/>
</dbReference>
<feature type="domain" description="Bacterial transcriptional activator" evidence="3">
    <location>
        <begin position="111"/>
        <end position="251"/>
    </location>
</feature>
<dbReference type="SMART" id="SM01043">
    <property type="entry name" value="BTAD"/>
    <property type="match status" value="1"/>
</dbReference>
<organism evidence="4 5">
    <name type="scientific">Micromonospora rosaria</name>
    <dbReference type="NCBI Taxonomy" id="47874"/>
    <lineage>
        <taxon>Bacteria</taxon>
        <taxon>Bacillati</taxon>
        <taxon>Actinomycetota</taxon>
        <taxon>Actinomycetes</taxon>
        <taxon>Micromonosporales</taxon>
        <taxon>Micromonosporaceae</taxon>
        <taxon>Micromonospora</taxon>
    </lineage>
</organism>
<proteinExistence type="predicted"/>
<evidence type="ECO:0000313" key="5">
    <source>
        <dbReference type="Proteomes" id="UP000070620"/>
    </source>
</evidence>
<accession>A0A136PS80</accession>
<keyword evidence="5" id="KW-1185">Reference proteome</keyword>
<dbReference type="SUPFAM" id="SSF46894">
    <property type="entry name" value="C-terminal effector domain of the bipartite response regulators"/>
    <property type="match status" value="1"/>
</dbReference>
<dbReference type="InterPro" id="IPR005158">
    <property type="entry name" value="BTAD"/>
</dbReference>
<name>A0A136PS80_9ACTN</name>
<dbReference type="CDD" id="cd15831">
    <property type="entry name" value="BTAD"/>
    <property type="match status" value="1"/>
</dbReference>
<dbReference type="InterPro" id="IPR036388">
    <property type="entry name" value="WH-like_DNA-bd_sf"/>
</dbReference>
<comment type="caution">
    <text evidence="4">The sequence shown here is derived from an EMBL/GenBank/DDBJ whole genome shotgun (WGS) entry which is preliminary data.</text>
</comment>
<dbReference type="Gene3D" id="1.25.40.10">
    <property type="entry name" value="Tetratricopeptide repeat domain"/>
    <property type="match status" value="1"/>
</dbReference>
<dbReference type="RefSeq" id="WP_067365843.1">
    <property type="nucleotide sequence ID" value="NZ_JBIUBN010000022.1"/>
</dbReference>
<dbReference type="InterPro" id="IPR011990">
    <property type="entry name" value="TPR-like_helical_dom_sf"/>
</dbReference>
<evidence type="ECO:0000256" key="2">
    <source>
        <dbReference type="ARBA" id="ARBA00023163"/>
    </source>
</evidence>
<dbReference type="GO" id="GO:0006355">
    <property type="term" value="P:regulation of DNA-templated transcription"/>
    <property type="evidence" value="ECO:0007669"/>
    <property type="project" value="InterPro"/>
</dbReference>
<dbReference type="Pfam" id="PF03704">
    <property type="entry name" value="BTAD"/>
    <property type="match status" value="1"/>
</dbReference>
<dbReference type="PANTHER" id="PTHR35807:SF1">
    <property type="entry name" value="TRANSCRIPTIONAL REGULATOR REDD"/>
    <property type="match status" value="1"/>
</dbReference>